<evidence type="ECO:0000313" key="2">
    <source>
        <dbReference type="EMBL" id="KAL1598306.1"/>
    </source>
</evidence>
<evidence type="ECO:0000256" key="1">
    <source>
        <dbReference type="SAM" id="MobiDB-lite"/>
    </source>
</evidence>
<feature type="compositionally biased region" description="Polar residues" evidence="1">
    <location>
        <begin position="61"/>
        <end position="78"/>
    </location>
</feature>
<feature type="compositionally biased region" description="Basic and acidic residues" evidence="1">
    <location>
        <begin position="538"/>
        <end position="552"/>
    </location>
</feature>
<evidence type="ECO:0000313" key="3">
    <source>
        <dbReference type="Proteomes" id="UP001521222"/>
    </source>
</evidence>
<comment type="caution">
    <text evidence="2">The sequence shown here is derived from an EMBL/GenBank/DDBJ whole genome shotgun (WGS) entry which is preliminary data.</text>
</comment>
<keyword evidence="3" id="KW-1185">Reference proteome</keyword>
<feature type="compositionally biased region" description="Basic and acidic residues" evidence="1">
    <location>
        <begin position="286"/>
        <end position="300"/>
    </location>
</feature>
<feature type="region of interest" description="Disordered" evidence="1">
    <location>
        <begin position="517"/>
        <end position="552"/>
    </location>
</feature>
<organism evidence="2 3">
    <name type="scientific">Nothophoma quercina</name>
    <dbReference type="NCBI Taxonomy" id="749835"/>
    <lineage>
        <taxon>Eukaryota</taxon>
        <taxon>Fungi</taxon>
        <taxon>Dikarya</taxon>
        <taxon>Ascomycota</taxon>
        <taxon>Pezizomycotina</taxon>
        <taxon>Dothideomycetes</taxon>
        <taxon>Pleosporomycetidae</taxon>
        <taxon>Pleosporales</taxon>
        <taxon>Pleosporineae</taxon>
        <taxon>Didymellaceae</taxon>
        <taxon>Nothophoma</taxon>
    </lineage>
</organism>
<reference evidence="2 3" key="1">
    <citation type="submission" date="2024-02" db="EMBL/GenBank/DDBJ databases">
        <title>De novo assembly and annotation of 12 fungi associated with fruit tree decline syndrome in Ontario, Canada.</title>
        <authorList>
            <person name="Sulman M."/>
            <person name="Ellouze W."/>
            <person name="Ilyukhin E."/>
        </authorList>
    </citation>
    <scope>NUCLEOTIDE SEQUENCE [LARGE SCALE GENOMIC DNA]</scope>
    <source>
        <strain evidence="2 3">M97-236</strain>
    </source>
</reference>
<accession>A0ABR3R1K8</accession>
<proteinExistence type="predicted"/>
<dbReference type="EMBL" id="JAKIXB020000023">
    <property type="protein sequence ID" value="KAL1598306.1"/>
    <property type="molecule type" value="Genomic_DNA"/>
</dbReference>
<feature type="region of interest" description="Disordered" evidence="1">
    <location>
        <begin position="455"/>
        <end position="477"/>
    </location>
</feature>
<feature type="compositionally biased region" description="Polar residues" evidence="1">
    <location>
        <begin position="92"/>
        <end position="102"/>
    </location>
</feature>
<feature type="region of interest" description="Disordered" evidence="1">
    <location>
        <begin position="44"/>
        <end position="102"/>
    </location>
</feature>
<name>A0ABR3R1K8_9PLEO</name>
<feature type="region of interest" description="Disordered" evidence="1">
    <location>
        <begin position="1"/>
        <end position="25"/>
    </location>
</feature>
<sequence>MVTTRRGGADSVLTSNTSLKPMKRRKLEATAAAASTDKLLKTKAVITRNSSSPSKDAAFSMPSSELSELTPTSPSTGITPEGRSPVKRGPYQQEQPKPSTEQVMTAMKKLVTPGSSHNPIVLIEDSPPSKLQVRMKQHADTEPHKFQNRHSKLYTYKAPRPALAPKPANGSTFTGHPGHNMYRMRTAKMAPPAWNQHVWQGLPFELQYPMSAQYLASHPSSNHLPTGPAIQYYPSPPLPYVQYTAPPALSEYQLRNKALQNVREYLRASPRKRKMPDDPDETSDSEPEKIGLESAPHLRDPYTPQAPSNSSSSRGKKNPVTILPDPHFKLPPLVEQASLLTCLLQAYPHSKDQKNLRKDIARLATVQNQHLADWLNFEVGQSRKLVSAHKPRVSESVAASPTKPVVPRLTNRERAEVGTKSKQDEEIRGLLSADAEMWQDGSGLGVADVYAETRASPPAAGQEGKNEAREDSAVVTASSPVCRTAEAATRSPDVPAGALEPLKVNAMPLSTVVTPITRRHMTPSPKVTRTVSSPAVRMSERKRTGPGRFRTE</sequence>
<gene>
    <name evidence="2" type="ORF">SLS59_006990</name>
</gene>
<dbReference type="Proteomes" id="UP001521222">
    <property type="component" value="Unassembled WGS sequence"/>
</dbReference>
<protein>
    <submittedName>
        <fullName evidence="2">Uncharacterized protein</fullName>
    </submittedName>
</protein>
<feature type="region of interest" description="Disordered" evidence="1">
    <location>
        <begin position="265"/>
        <end position="324"/>
    </location>
</feature>